<evidence type="ECO:0000313" key="2">
    <source>
        <dbReference type="EMBL" id="GMS79345.1"/>
    </source>
</evidence>
<feature type="region of interest" description="Disordered" evidence="1">
    <location>
        <begin position="56"/>
        <end position="92"/>
    </location>
</feature>
<proteinExistence type="predicted"/>
<name>A0AAV5SAQ1_9BILA</name>
<reference evidence="2" key="1">
    <citation type="submission" date="2023-10" db="EMBL/GenBank/DDBJ databases">
        <title>Genome assembly of Pristionchus species.</title>
        <authorList>
            <person name="Yoshida K."/>
            <person name="Sommer R.J."/>
        </authorList>
    </citation>
    <scope>NUCLEOTIDE SEQUENCE</scope>
    <source>
        <strain evidence="2">RS0144</strain>
    </source>
</reference>
<dbReference type="EMBL" id="BTSX01000001">
    <property type="protein sequence ID" value="GMS79345.1"/>
    <property type="molecule type" value="Genomic_DNA"/>
</dbReference>
<sequence>MKRHEKILEPNGNTQEILALYSLPRVMKEAPVVSLPDGTQKVVGSLPSSLARMEALPENRTPVMMPKDNSSRHKEMSLRSRKSLSTDKLEDREYTREEMKIIENFEKHGVRCGDFELLQCDHPACAHLEPFHSLQALAYHCSLRHTEPFSNDSGDERWPCLLCRRDIWSLEGVHTHMMRVHPKVKEEHMKKRIDAEKTNKGCRKSTDSRRSRSLSLSTETKDAIEKETKKEEDDTEDDDDD</sequence>
<feature type="region of interest" description="Disordered" evidence="1">
    <location>
        <begin position="184"/>
        <end position="241"/>
    </location>
</feature>
<feature type="non-terminal residue" evidence="2">
    <location>
        <position position="241"/>
    </location>
</feature>
<feature type="compositionally biased region" description="Basic and acidic residues" evidence="1">
    <location>
        <begin position="219"/>
        <end position="232"/>
    </location>
</feature>
<keyword evidence="3" id="KW-1185">Reference proteome</keyword>
<accession>A0AAV5SAQ1</accession>
<dbReference type="AlphaFoldDB" id="A0AAV5SAQ1"/>
<evidence type="ECO:0000256" key="1">
    <source>
        <dbReference type="SAM" id="MobiDB-lite"/>
    </source>
</evidence>
<feature type="compositionally biased region" description="Basic and acidic residues" evidence="1">
    <location>
        <begin position="69"/>
        <end position="92"/>
    </location>
</feature>
<organism evidence="2 3">
    <name type="scientific">Pristionchus entomophagus</name>
    <dbReference type="NCBI Taxonomy" id="358040"/>
    <lineage>
        <taxon>Eukaryota</taxon>
        <taxon>Metazoa</taxon>
        <taxon>Ecdysozoa</taxon>
        <taxon>Nematoda</taxon>
        <taxon>Chromadorea</taxon>
        <taxon>Rhabditida</taxon>
        <taxon>Rhabditina</taxon>
        <taxon>Diplogasteromorpha</taxon>
        <taxon>Diplogasteroidea</taxon>
        <taxon>Neodiplogasteridae</taxon>
        <taxon>Pristionchus</taxon>
    </lineage>
</organism>
<gene>
    <name evidence="2" type="ORF">PENTCL1PPCAC_1520</name>
</gene>
<evidence type="ECO:0000313" key="3">
    <source>
        <dbReference type="Proteomes" id="UP001432027"/>
    </source>
</evidence>
<dbReference type="Proteomes" id="UP001432027">
    <property type="component" value="Unassembled WGS sequence"/>
</dbReference>
<evidence type="ECO:0008006" key="4">
    <source>
        <dbReference type="Google" id="ProtNLM"/>
    </source>
</evidence>
<feature type="compositionally biased region" description="Basic and acidic residues" evidence="1">
    <location>
        <begin position="184"/>
        <end position="210"/>
    </location>
</feature>
<protein>
    <recommendedName>
        <fullName evidence="4">C2H2-type domain-containing protein</fullName>
    </recommendedName>
</protein>
<comment type="caution">
    <text evidence="2">The sequence shown here is derived from an EMBL/GenBank/DDBJ whole genome shotgun (WGS) entry which is preliminary data.</text>
</comment>